<sequence length="588" mass="67173">MKYTNMQIKSQESNNDSTIVNEPTEDLKIEITNSKKEMNILKSNTTNQRNETKVNDSNEKLNYGNNENYIMKNTKSKKFYAIFIAIILLSFLSGFNFIVEEDMYSDENIYFYSFYILSITVLQPIYGKFSSLFSRRTMLYLALLFFFIGSIMLYVISDDDDFTNTDFIFPHFIQGIGVGGFLSLSLIIMDDIIPVRQRGKFMSIPLVVFTCSPAAFWLIDNQNFSSNIFLLIINIVLSIAIFLIILKYGNISNNIGITRTNSQRMKFILNDILQIDYIGISLFLIGASCLLVLILYIDKEDINIIYLILLGSISIFSLLLFFVNELKTKKDALIPMEIFKNRNICCMLIGAFLLGIGFSGIFFLHLPNINFDMIKILIIPTAMIMVFLNMGSGFIIGKWGYVIYIFVGGLMLSALSGGMSFLLEDNNDNILYILLIAFCGIIATLIRQNMILVIQDSTPKGKVTITTTLFIFMHGLGSIIGIKINYWGNRYYDEDNYYYKYSTVITSILILITMLSTKKIKLNEKQMYTYLSETNISIKVVNSNRTSTIRDINSNRASTIISIPLNSSSYINYNNNDTYTQNSNNDKY</sequence>
<dbReference type="SUPFAM" id="SSF103473">
    <property type="entry name" value="MFS general substrate transporter"/>
    <property type="match status" value="1"/>
</dbReference>
<feature type="transmembrane region" description="Helical" evidence="6">
    <location>
        <begin position="344"/>
        <end position="364"/>
    </location>
</feature>
<evidence type="ECO:0000256" key="2">
    <source>
        <dbReference type="ARBA" id="ARBA00022448"/>
    </source>
</evidence>
<keyword evidence="2" id="KW-0813">Transport</keyword>
<dbReference type="InterPro" id="IPR036259">
    <property type="entry name" value="MFS_trans_sf"/>
</dbReference>
<feature type="transmembrane region" description="Helical" evidence="6">
    <location>
        <begin position="467"/>
        <end position="486"/>
    </location>
</feature>
<feature type="transmembrane region" description="Helical" evidence="6">
    <location>
        <begin position="376"/>
        <end position="396"/>
    </location>
</feature>
<dbReference type="PANTHER" id="PTHR23501:SF191">
    <property type="entry name" value="VACUOLAR BASIC AMINO ACID TRANSPORTER 4"/>
    <property type="match status" value="1"/>
</dbReference>
<feature type="transmembrane region" description="Helical" evidence="6">
    <location>
        <begin position="109"/>
        <end position="126"/>
    </location>
</feature>
<keyword evidence="4 6" id="KW-1133">Transmembrane helix</keyword>
<dbReference type="OrthoDB" id="2147446at2759"/>
<reference evidence="7 8" key="2">
    <citation type="submission" date="2016-08" db="EMBL/GenBank/DDBJ databases">
        <title>Pervasive Adenine N6-methylation of Active Genes in Fungi.</title>
        <authorList>
            <consortium name="DOE Joint Genome Institute"/>
            <person name="Mondo S.J."/>
            <person name="Dannebaum R.O."/>
            <person name="Kuo R.C."/>
            <person name="Labutti K."/>
            <person name="Haridas S."/>
            <person name="Kuo A."/>
            <person name="Salamov A."/>
            <person name="Ahrendt S.R."/>
            <person name="Lipzen A."/>
            <person name="Sullivan W."/>
            <person name="Andreopoulos W.B."/>
            <person name="Clum A."/>
            <person name="Lindquist E."/>
            <person name="Daum C."/>
            <person name="Ramamoorthy G.K."/>
            <person name="Gryganskyi A."/>
            <person name="Culley D."/>
            <person name="Magnuson J.K."/>
            <person name="James T.Y."/>
            <person name="O'Malley M.A."/>
            <person name="Stajich J.E."/>
            <person name="Spatafora J.W."/>
            <person name="Visel A."/>
            <person name="Grigoriev I.V."/>
        </authorList>
    </citation>
    <scope>NUCLEOTIDE SEQUENCE [LARGE SCALE GENOMIC DNA]</scope>
    <source>
        <strain evidence="7 8">S4</strain>
    </source>
</reference>
<feature type="transmembrane region" description="Helical" evidence="6">
    <location>
        <begin position="267"/>
        <end position="297"/>
    </location>
</feature>
<evidence type="ECO:0000256" key="1">
    <source>
        <dbReference type="ARBA" id="ARBA00004127"/>
    </source>
</evidence>
<evidence type="ECO:0000256" key="4">
    <source>
        <dbReference type="ARBA" id="ARBA00022989"/>
    </source>
</evidence>
<keyword evidence="3 6" id="KW-0812">Transmembrane</keyword>
<dbReference type="Gene3D" id="1.20.1250.20">
    <property type="entry name" value="MFS general substrate transporter like domains"/>
    <property type="match status" value="2"/>
</dbReference>
<dbReference type="Pfam" id="PF07690">
    <property type="entry name" value="MFS_1"/>
    <property type="match status" value="1"/>
</dbReference>
<dbReference type="PANTHER" id="PTHR23501">
    <property type="entry name" value="MAJOR FACILITATOR SUPERFAMILY"/>
    <property type="match status" value="1"/>
</dbReference>
<dbReference type="AlphaFoldDB" id="A0A1Y1XB52"/>
<feature type="transmembrane region" description="Helical" evidence="6">
    <location>
        <begin position="168"/>
        <end position="189"/>
    </location>
</feature>
<dbReference type="EMBL" id="MCFG01000083">
    <property type="protein sequence ID" value="ORX82970.1"/>
    <property type="molecule type" value="Genomic_DNA"/>
</dbReference>
<feature type="transmembrane region" description="Helical" evidence="6">
    <location>
        <begin position="138"/>
        <end position="156"/>
    </location>
</feature>
<comment type="subcellular location">
    <subcellularLocation>
        <location evidence="1">Endomembrane system</location>
        <topology evidence="1">Multi-pass membrane protein</topology>
    </subcellularLocation>
</comment>
<evidence type="ECO:0000256" key="5">
    <source>
        <dbReference type="ARBA" id="ARBA00023136"/>
    </source>
</evidence>
<dbReference type="Proteomes" id="UP000193944">
    <property type="component" value="Unassembled WGS sequence"/>
</dbReference>
<evidence type="ECO:0000256" key="3">
    <source>
        <dbReference type="ARBA" id="ARBA00022692"/>
    </source>
</evidence>
<feature type="transmembrane region" description="Helical" evidence="6">
    <location>
        <begin position="201"/>
        <end position="219"/>
    </location>
</feature>
<evidence type="ECO:0000256" key="6">
    <source>
        <dbReference type="SAM" id="Phobius"/>
    </source>
</evidence>
<feature type="transmembrane region" description="Helical" evidence="6">
    <location>
        <begin position="225"/>
        <end position="246"/>
    </location>
</feature>
<feature type="transmembrane region" description="Helical" evidence="6">
    <location>
        <begin position="79"/>
        <end position="97"/>
    </location>
</feature>
<dbReference type="GO" id="GO:0022857">
    <property type="term" value="F:transmembrane transporter activity"/>
    <property type="evidence" value="ECO:0007669"/>
    <property type="project" value="InterPro"/>
</dbReference>
<gene>
    <name evidence="7" type="ORF">BCR32DRAFT_156678</name>
</gene>
<accession>A0A1Y1XB52</accession>
<feature type="transmembrane region" description="Helical" evidence="6">
    <location>
        <begin position="403"/>
        <end position="423"/>
    </location>
</feature>
<comment type="caution">
    <text evidence="7">The sequence shown here is derived from an EMBL/GenBank/DDBJ whole genome shotgun (WGS) entry which is preliminary data.</text>
</comment>
<dbReference type="InterPro" id="IPR011701">
    <property type="entry name" value="MFS"/>
</dbReference>
<dbReference type="GO" id="GO:0012505">
    <property type="term" value="C:endomembrane system"/>
    <property type="evidence" value="ECO:0007669"/>
    <property type="project" value="UniProtKB-SubCell"/>
</dbReference>
<feature type="transmembrane region" description="Helical" evidence="6">
    <location>
        <begin position="498"/>
        <end position="517"/>
    </location>
</feature>
<evidence type="ECO:0000313" key="8">
    <source>
        <dbReference type="Proteomes" id="UP000193944"/>
    </source>
</evidence>
<evidence type="ECO:0000313" key="7">
    <source>
        <dbReference type="EMBL" id="ORX82970.1"/>
    </source>
</evidence>
<keyword evidence="8" id="KW-1185">Reference proteome</keyword>
<organism evidence="7 8">
    <name type="scientific">Anaeromyces robustus</name>
    <dbReference type="NCBI Taxonomy" id="1754192"/>
    <lineage>
        <taxon>Eukaryota</taxon>
        <taxon>Fungi</taxon>
        <taxon>Fungi incertae sedis</taxon>
        <taxon>Chytridiomycota</taxon>
        <taxon>Chytridiomycota incertae sedis</taxon>
        <taxon>Neocallimastigomycetes</taxon>
        <taxon>Neocallimastigales</taxon>
        <taxon>Neocallimastigaceae</taxon>
        <taxon>Anaeromyces</taxon>
    </lineage>
</organism>
<keyword evidence="5 6" id="KW-0472">Membrane</keyword>
<reference evidence="7 8" key="1">
    <citation type="submission" date="2016-08" db="EMBL/GenBank/DDBJ databases">
        <title>A Parts List for Fungal Cellulosomes Revealed by Comparative Genomics.</title>
        <authorList>
            <consortium name="DOE Joint Genome Institute"/>
            <person name="Haitjema C.H."/>
            <person name="Gilmore S.P."/>
            <person name="Henske J.K."/>
            <person name="Solomon K.V."/>
            <person name="De Groot R."/>
            <person name="Kuo A."/>
            <person name="Mondo S.J."/>
            <person name="Salamov A.A."/>
            <person name="Labutti K."/>
            <person name="Zhao Z."/>
            <person name="Chiniquy J."/>
            <person name="Barry K."/>
            <person name="Brewer H.M."/>
            <person name="Purvine S.O."/>
            <person name="Wright A.T."/>
            <person name="Boxma B."/>
            <person name="Van Alen T."/>
            <person name="Hackstein J.H."/>
            <person name="Baker S.E."/>
            <person name="Grigoriev I.V."/>
            <person name="O'Malley M.A."/>
        </authorList>
    </citation>
    <scope>NUCLEOTIDE SEQUENCE [LARGE SCALE GENOMIC DNA]</scope>
    <source>
        <strain evidence="7 8">S4</strain>
    </source>
</reference>
<feature type="transmembrane region" description="Helical" evidence="6">
    <location>
        <begin position="303"/>
        <end position="323"/>
    </location>
</feature>
<dbReference type="GO" id="GO:0005886">
    <property type="term" value="C:plasma membrane"/>
    <property type="evidence" value="ECO:0007669"/>
    <property type="project" value="TreeGrafter"/>
</dbReference>
<protein>
    <submittedName>
        <fullName evidence="7">MFS general substrate transporter</fullName>
    </submittedName>
</protein>
<feature type="transmembrane region" description="Helical" evidence="6">
    <location>
        <begin position="429"/>
        <end position="446"/>
    </location>
</feature>
<name>A0A1Y1XB52_9FUNG</name>
<proteinExistence type="predicted"/>